<dbReference type="AlphaFoldDB" id="A0ABC9TX14"/>
<evidence type="ECO:0000313" key="1">
    <source>
        <dbReference type="EMBL" id="ERI76483.1"/>
    </source>
</evidence>
<proteinExistence type="predicted"/>
<gene>
    <name evidence="1" type="ORF">CLOSYM_02598</name>
</gene>
<reference evidence="1 2" key="1">
    <citation type="submission" date="2013-07" db="EMBL/GenBank/DDBJ databases">
        <authorList>
            <person name="Weinstock G."/>
            <person name="Sodergren E."/>
            <person name="Wylie T."/>
            <person name="Fulton L."/>
            <person name="Fulton R."/>
            <person name="Fronick C."/>
            <person name="O'Laughlin M."/>
            <person name="Godfrey J."/>
            <person name="Miner T."/>
            <person name="Herter B."/>
            <person name="Appelbaum E."/>
            <person name="Cordes M."/>
            <person name="Lek S."/>
            <person name="Wollam A."/>
            <person name="Pepin K.H."/>
            <person name="Palsikar V.B."/>
            <person name="Mitreva M."/>
            <person name="Wilson R.K."/>
        </authorList>
    </citation>
    <scope>NUCLEOTIDE SEQUENCE [LARGE SCALE GENOMIC DNA]</scope>
    <source>
        <strain evidence="1 2">ATCC 14940</strain>
    </source>
</reference>
<accession>A0ABC9TX14</accession>
<dbReference type="Proteomes" id="UP000016491">
    <property type="component" value="Unassembled WGS sequence"/>
</dbReference>
<evidence type="ECO:0000313" key="2">
    <source>
        <dbReference type="Proteomes" id="UP000016491"/>
    </source>
</evidence>
<sequence length="42" mass="4982">MLLMKPLLLLFYSPRPPSILIKSYYSRMIIYETCDHNVKPVP</sequence>
<organism evidence="1 2">
    <name type="scientific">[Clostridium] symbiosum ATCC 14940</name>
    <dbReference type="NCBI Taxonomy" id="411472"/>
    <lineage>
        <taxon>Bacteria</taxon>
        <taxon>Bacillati</taxon>
        <taxon>Bacillota</taxon>
        <taxon>Clostridia</taxon>
        <taxon>Lachnospirales</taxon>
        <taxon>Lachnospiraceae</taxon>
        <taxon>Otoolea</taxon>
    </lineage>
</organism>
<dbReference type="EMBL" id="AWSU01000199">
    <property type="protein sequence ID" value="ERI76483.1"/>
    <property type="molecule type" value="Genomic_DNA"/>
</dbReference>
<name>A0ABC9TX14_CLOSY</name>
<protein>
    <submittedName>
        <fullName evidence="1">Uncharacterized protein</fullName>
    </submittedName>
</protein>
<comment type="caution">
    <text evidence="1">The sequence shown here is derived from an EMBL/GenBank/DDBJ whole genome shotgun (WGS) entry which is preliminary data.</text>
</comment>